<dbReference type="Proteomes" id="UP000245535">
    <property type="component" value="Unassembled WGS sequence"/>
</dbReference>
<dbReference type="InterPro" id="IPR017850">
    <property type="entry name" value="Alkaline_phosphatase_core_sf"/>
</dbReference>
<evidence type="ECO:0000256" key="5">
    <source>
        <dbReference type="SAM" id="SignalP"/>
    </source>
</evidence>
<dbReference type="EMBL" id="QGDO01000010">
    <property type="protein sequence ID" value="PWJ34998.1"/>
    <property type="molecule type" value="Genomic_DNA"/>
</dbReference>
<feature type="signal peptide" evidence="5">
    <location>
        <begin position="1"/>
        <end position="20"/>
    </location>
</feature>
<evidence type="ECO:0000313" key="8">
    <source>
        <dbReference type="Proteomes" id="UP000245535"/>
    </source>
</evidence>
<feature type="domain" description="Sulfatase N-terminal" evidence="6">
    <location>
        <begin position="38"/>
        <end position="465"/>
    </location>
</feature>
<proteinExistence type="inferred from homology"/>
<dbReference type="Pfam" id="PF00884">
    <property type="entry name" value="Sulfatase"/>
    <property type="match status" value="1"/>
</dbReference>
<dbReference type="SUPFAM" id="SSF53649">
    <property type="entry name" value="Alkaline phosphatase-like"/>
    <property type="match status" value="1"/>
</dbReference>
<dbReference type="PANTHER" id="PTHR42693:SF53">
    <property type="entry name" value="ENDO-4-O-SULFATASE"/>
    <property type="match status" value="1"/>
</dbReference>
<dbReference type="InterPro" id="IPR050738">
    <property type="entry name" value="Sulfatase"/>
</dbReference>
<evidence type="ECO:0000256" key="3">
    <source>
        <dbReference type="ARBA" id="ARBA00022801"/>
    </source>
</evidence>
<dbReference type="CDD" id="cd16025">
    <property type="entry name" value="PAS_like"/>
    <property type="match status" value="1"/>
</dbReference>
<dbReference type="InterPro" id="IPR000917">
    <property type="entry name" value="Sulfatase_N"/>
</dbReference>
<organism evidence="7 8">
    <name type="scientific">Sediminitomix flava</name>
    <dbReference type="NCBI Taxonomy" id="379075"/>
    <lineage>
        <taxon>Bacteria</taxon>
        <taxon>Pseudomonadati</taxon>
        <taxon>Bacteroidota</taxon>
        <taxon>Cytophagia</taxon>
        <taxon>Cytophagales</taxon>
        <taxon>Flammeovirgaceae</taxon>
        <taxon>Sediminitomix</taxon>
    </lineage>
</organism>
<dbReference type="PANTHER" id="PTHR42693">
    <property type="entry name" value="ARYLSULFATASE FAMILY MEMBER"/>
    <property type="match status" value="1"/>
</dbReference>
<comment type="similarity">
    <text evidence="1">Belongs to the sulfatase family.</text>
</comment>
<accession>A0A315YXX7</accession>
<dbReference type="Gene3D" id="3.40.720.10">
    <property type="entry name" value="Alkaline Phosphatase, subunit A"/>
    <property type="match status" value="1"/>
</dbReference>
<gene>
    <name evidence="7" type="ORF">BC781_11039</name>
</gene>
<dbReference type="PROSITE" id="PS00149">
    <property type="entry name" value="SULFATASE_2"/>
    <property type="match status" value="1"/>
</dbReference>
<evidence type="ECO:0000259" key="6">
    <source>
        <dbReference type="Pfam" id="PF00884"/>
    </source>
</evidence>
<evidence type="ECO:0000313" key="7">
    <source>
        <dbReference type="EMBL" id="PWJ34998.1"/>
    </source>
</evidence>
<reference evidence="7 8" key="1">
    <citation type="submission" date="2018-03" db="EMBL/GenBank/DDBJ databases">
        <title>Genomic Encyclopedia of Archaeal and Bacterial Type Strains, Phase II (KMG-II): from individual species to whole genera.</title>
        <authorList>
            <person name="Goeker M."/>
        </authorList>
    </citation>
    <scope>NUCLEOTIDE SEQUENCE [LARGE SCALE GENOMIC DNA]</scope>
    <source>
        <strain evidence="7 8">DSM 28229</strain>
    </source>
</reference>
<evidence type="ECO:0000256" key="1">
    <source>
        <dbReference type="ARBA" id="ARBA00008779"/>
    </source>
</evidence>
<dbReference type="PROSITE" id="PS51257">
    <property type="entry name" value="PROKAR_LIPOPROTEIN"/>
    <property type="match status" value="1"/>
</dbReference>
<dbReference type="InterPro" id="IPR024607">
    <property type="entry name" value="Sulfatase_CS"/>
</dbReference>
<evidence type="ECO:0000256" key="2">
    <source>
        <dbReference type="ARBA" id="ARBA00022723"/>
    </source>
</evidence>
<dbReference type="FunFam" id="3.40.720.10:FF:000047">
    <property type="entry name" value="Arylsulfatase"/>
    <property type="match status" value="1"/>
</dbReference>
<dbReference type="AlphaFoldDB" id="A0A315YXX7"/>
<dbReference type="GO" id="GO:0046872">
    <property type="term" value="F:metal ion binding"/>
    <property type="evidence" value="ECO:0007669"/>
    <property type="project" value="UniProtKB-KW"/>
</dbReference>
<keyword evidence="5" id="KW-0732">Signal</keyword>
<keyword evidence="2" id="KW-0479">Metal-binding</keyword>
<dbReference type="Gene3D" id="3.30.1120.10">
    <property type="match status" value="1"/>
</dbReference>
<feature type="chain" id="PRO_5016288366" evidence="5">
    <location>
        <begin position="21"/>
        <end position="583"/>
    </location>
</feature>
<evidence type="ECO:0000256" key="4">
    <source>
        <dbReference type="ARBA" id="ARBA00022837"/>
    </source>
</evidence>
<comment type="caution">
    <text evidence="7">The sequence shown here is derived from an EMBL/GenBank/DDBJ whole genome shotgun (WGS) entry which is preliminary data.</text>
</comment>
<keyword evidence="4" id="KW-0106">Calcium</keyword>
<keyword evidence="3" id="KW-0378">Hydrolase</keyword>
<name>A0A315YXX7_SEDFL</name>
<protein>
    <submittedName>
        <fullName evidence="7">Arylsulfatase</fullName>
    </submittedName>
</protein>
<sequence>MKRFLQYILLVLSVGGGLQACQGISQKTFDNKAIDERPNIIVMLVDDMGYSDLGSYGGEIQTPNLDKIANNGIRFTQFYNTSRCCPTRASLLTGLYPHQAGIGQMTGNQHKPGYEGQIKKTAVTIAEVLKDAGYATGMVGKWHVSNTSVKKNSNGQDRQAQLDWLNHQAYLNDDFGPLEAYPTARGFDKYYGNIWGVVNFFDPFSLVNGIEPVKKVPEDYYHTTALSDSAVNYIEEFSKSEKPFFMYVAHTAPHWPLHALPEDIAKYENTYNGGWDEIRKARFNRMKEIGIISENVELPSPQRKIKKWENNPNKDYDAHKMAVHAAMIDRIDQGVGKMLKKLEETGELENTVILFMSDNGASSETPMFAGFDRNGQTRSGEKVIYTEHKKDVMPGDELTYAGIGQEWANVANTPLRYWKAKTFEGGICTPMIAYWEKGIRKQKGTINHSSGHVIDIMATCVELANTEYPKSYKGNVIQPLEGKSLVPIFEEGKRVGHEAIFFEHYWSAALRSGDWKLVSLPLGDWELYNLKEDRNEMKNVIDLYPAIAEDLKNKWEQGAQRTMVFPRPKMPKHIKKQANKKDS</sequence>
<dbReference type="GO" id="GO:0004065">
    <property type="term" value="F:arylsulfatase activity"/>
    <property type="evidence" value="ECO:0007669"/>
    <property type="project" value="TreeGrafter"/>
</dbReference>
<keyword evidence="8" id="KW-1185">Reference proteome</keyword>